<evidence type="ECO:0000313" key="7">
    <source>
        <dbReference type="EMBL" id="PFG28442.1"/>
    </source>
</evidence>
<comment type="caution">
    <text evidence="7">The sequence shown here is derived from an EMBL/GenBank/DDBJ whole genome shotgun (WGS) entry which is preliminary data.</text>
</comment>
<keyword evidence="3" id="KW-0238">DNA-binding</keyword>
<evidence type="ECO:0000256" key="2">
    <source>
        <dbReference type="ARBA" id="ARBA00022884"/>
    </source>
</evidence>
<dbReference type="PROSITE" id="PS50889">
    <property type="entry name" value="S4"/>
    <property type="match status" value="1"/>
</dbReference>
<dbReference type="Proteomes" id="UP000221653">
    <property type="component" value="Unassembled WGS sequence"/>
</dbReference>
<dbReference type="GO" id="GO:0003677">
    <property type="term" value="F:DNA binding"/>
    <property type="evidence" value="ECO:0007669"/>
    <property type="project" value="UniProtKB-KW"/>
</dbReference>
<dbReference type="EMBL" id="PDJF01000001">
    <property type="protein sequence ID" value="PFG28442.1"/>
    <property type="molecule type" value="Genomic_DNA"/>
</dbReference>
<evidence type="ECO:0000313" key="8">
    <source>
        <dbReference type="Proteomes" id="UP000221653"/>
    </source>
</evidence>
<dbReference type="RefSeq" id="WP_048379321.1">
    <property type="nucleotide sequence ID" value="NZ_LDYE01000003.1"/>
</dbReference>
<dbReference type="PIRSF" id="PIRSF016821">
    <property type="entry name" value="HSP15"/>
    <property type="match status" value="1"/>
</dbReference>
<dbReference type="GO" id="GO:0043023">
    <property type="term" value="F:ribosomal large subunit binding"/>
    <property type="evidence" value="ECO:0007669"/>
    <property type="project" value="InterPro"/>
</dbReference>
<accession>A0A2A9DR39</accession>
<feature type="region of interest" description="Disordered" evidence="5">
    <location>
        <begin position="91"/>
        <end position="132"/>
    </location>
</feature>
<keyword evidence="7" id="KW-0346">Stress response</keyword>
<dbReference type="InterPro" id="IPR036986">
    <property type="entry name" value="S4_RNA-bd_sf"/>
</dbReference>
<evidence type="ECO:0000256" key="3">
    <source>
        <dbReference type="ARBA" id="ARBA00023125"/>
    </source>
</evidence>
<organism evidence="7 8">
    <name type="scientific">Corynebacterium renale</name>
    <dbReference type="NCBI Taxonomy" id="1724"/>
    <lineage>
        <taxon>Bacteria</taxon>
        <taxon>Bacillati</taxon>
        <taxon>Actinomycetota</taxon>
        <taxon>Actinomycetes</taxon>
        <taxon>Mycobacteriales</taxon>
        <taxon>Corynebacteriaceae</taxon>
        <taxon>Corynebacterium</taxon>
    </lineage>
</organism>
<proteinExistence type="inferred from homology"/>
<comment type="similarity">
    <text evidence="1">Belongs to the HSP15 family.</text>
</comment>
<feature type="compositionally biased region" description="Basic and acidic residues" evidence="5">
    <location>
        <begin position="121"/>
        <end position="132"/>
    </location>
</feature>
<feature type="domain" description="RNA-binding S4" evidence="6">
    <location>
        <begin position="13"/>
        <end position="78"/>
    </location>
</feature>
<dbReference type="SMART" id="SM00363">
    <property type="entry name" value="S4"/>
    <property type="match status" value="1"/>
</dbReference>
<evidence type="ECO:0000259" key="6">
    <source>
        <dbReference type="SMART" id="SM00363"/>
    </source>
</evidence>
<name>A0A2A9DR39_9CORY</name>
<gene>
    <name evidence="7" type="ORF">ATK06_1553</name>
</gene>
<dbReference type="AlphaFoldDB" id="A0A2A9DR39"/>
<dbReference type="OrthoDB" id="9797176at2"/>
<dbReference type="Gene3D" id="3.10.290.10">
    <property type="entry name" value="RNA-binding S4 domain"/>
    <property type="match status" value="1"/>
</dbReference>
<dbReference type="STRING" id="1724.GCA_001044175_01147"/>
<keyword evidence="8" id="KW-1185">Reference proteome</keyword>
<reference evidence="7 8" key="1">
    <citation type="submission" date="2017-10" db="EMBL/GenBank/DDBJ databases">
        <title>Sequencing the genomes of 1000 actinobacteria strains.</title>
        <authorList>
            <person name="Klenk H.-P."/>
        </authorList>
    </citation>
    <scope>NUCLEOTIDE SEQUENCE [LARGE SCALE GENOMIC DNA]</scope>
    <source>
        <strain evidence="7 8">DSM 20688</strain>
    </source>
</reference>
<sequence length="132" mass="14602">MANPATQPDGEPVRIDVWVWAVRLIKTRSAATEAVRAGHVKLNGQSVKPSQQVVPGDRVRVWANHHEKDVEVAATVRKRVGAPVAVRCYIDHTPPPPPKELFVAPPVRDRGSGRPTKKERRALDRLRGRSSS</sequence>
<dbReference type="GO" id="GO:0003727">
    <property type="term" value="F:single-stranded RNA binding"/>
    <property type="evidence" value="ECO:0007669"/>
    <property type="project" value="InterPro"/>
</dbReference>
<protein>
    <submittedName>
        <fullName evidence="7">Heat shock protein Hsp15</fullName>
    </submittedName>
</protein>
<evidence type="ECO:0000256" key="5">
    <source>
        <dbReference type="SAM" id="MobiDB-lite"/>
    </source>
</evidence>
<dbReference type="CDD" id="cd00165">
    <property type="entry name" value="S4"/>
    <property type="match status" value="1"/>
</dbReference>
<dbReference type="Pfam" id="PF01479">
    <property type="entry name" value="S4"/>
    <property type="match status" value="1"/>
</dbReference>
<dbReference type="InterPro" id="IPR002942">
    <property type="entry name" value="S4_RNA-bd"/>
</dbReference>
<keyword evidence="2 4" id="KW-0694">RNA-binding</keyword>
<evidence type="ECO:0000256" key="1">
    <source>
        <dbReference type="ARBA" id="ARBA00008396"/>
    </source>
</evidence>
<evidence type="ECO:0000256" key="4">
    <source>
        <dbReference type="PROSITE-ProRule" id="PRU00182"/>
    </source>
</evidence>
<dbReference type="SUPFAM" id="SSF55174">
    <property type="entry name" value="Alpha-L RNA-binding motif"/>
    <property type="match status" value="1"/>
</dbReference>
<dbReference type="InterPro" id="IPR025708">
    <property type="entry name" value="HSP15"/>
</dbReference>
<dbReference type="GO" id="GO:0034605">
    <property type="term" value="P:cellular response to heat"/>
    <property type="evidence" value="ECO:0007669"/>
    <property type="project" value="InterPro"/>
</dbReference>